<dbReference type="Pfam" id="PF19278">
    <property type="entry name" value="Hydant_A_C"/>
    <property type="match status" value="1"/>
</dbReference>
<evidence type="ECO:0000259" key="3">
    <source>
        <dbReference type="Pfam" id="PF19278"/>
    </source>
</evidence>
<name>A0ABT4RJC8_9ACTN</name>
<dbReference type="PANTHER" id="PTHR11365">
    <property type="entry name" value="5-OXOPROLINASE RELATED"/>
    <property type="match status" value="1"/>
</dbReference>
<feature type="domain" description="Hydantoinase/oxoprolinase N-terminal" evidence="2">
    <location>
        <begin position="3"/>
        <end position="178"/>
    </location>
</feature>
<dbReference type="InterPro" id="IPR049517">
    <property type="entry name" value="ACX-like_C"/>
</dbReference>
<evidence type="ECO:0000313" key="5">
    <source>
        <dbReference type="Proteomes" id="UP001147700"/>
    </source>
</evidence>
<dbReference type="RefSeq" id="WP_202955264.1">
    <property type="nucleotide sequence ID" value="NZ_JAPCID010000017.1"/>
</dbReference>
<comment type="caution">
    <text evidence="4">The sequence shown here is derived from an EMBL/GenBank/DDBJ whole genome shotgun (WGS) entry which is preliminary data.</text>
</comment>
<organism evidence="4 5">
    <name type="scientific">Solirubrobacter deserti</name>
    <dbReference type="NCBI Taxonomy" id="2282478"/>
    <lineage>
        <taxon>Bacteria</taxon>
        <taxon>Bacillati</taxon>
        <taxon>Actinomycetota</taxon>
        <taxon>Thermoleophilia</taxon>
        <taxon>Solirubrobacterales</taxon>
        <taxon>Solirubrobacteraceae</taxon>
        <taxon>Solirubrobacter</taxon>
    </lineage>
</organism>
<dbReference type="EMBL" id="JAPCID010000017">
    <property type="protein sequence ID" value="MDA0138583.1"/>
    <property type="molecule type" value="Genomic_DNA"/>
</dbReference>
<feature type="domain" description="Hydantoinase A/oxoprolinase" evidence="1">
    <location>
        <begin position="200"/>
        <end position="495"/>
    </location>
</feature>
<dbReference type="Pfam" id="PF05378">
    <property type="entry name" value="Hydant_A_N"/>
    <property type="match status" value="1"/>
</dbReference>
<dbReference type="Proteomes" id="UP001147700">
    <property type="component" value="Unassembled WGS sequence"/>
</dbReference>
<feature type="domain" description="Acetophenone carboxylase-like C-terminal" evidence="3">
    <location>
        <begin position="516"/>
        <end position="667"/>
    </location>
</feature>
<dbReference type="Pfam" id="PF01968">
    <property type="entry name" value="Hydantoinase_A"/>
    <property type="match status" value="1"/>
</dbReference>
<sequence>MRAGVDIGGTFTDLCIAGPDGIVAIGKALGTPAAPADSVETVLRDALEDQPFDGGDLTRVVHATTLVTNALIERKGAKIALLATAGFRDVIELARERRPDIYRLDVWRPDPLVPRHLRFDVPERTLADGTVELEVDVEDVAALAAELAERGVEAVAICFLHSFTNPANERAARDAVRRAAPDLRVALSSDIAPEIREYERTQTTAASVFVQDRVVRYLDDLEARLSALGAGDRLRVMLSNGGVATARDAADRPIRMLESGPAAGALAAARFAAFNGFRDLMSFDMGGTTAKLCLIEDGRPLVTHEFEAARTDRFTRGSGLPIKTPTIDMIEIGVGGGSLAHVDTLGLLACGPQSAGADPGPACYGGGGTRPTVTDADLVLGYLDAGFFLGGEMALDVEAARTAIKTHIADPLGLSVEEAAWGIHRLVNEDMASAARVHAAERGHDATGLPLFAFGGAGPVHAFGVGAALGTTTVIVPAAAGVMSSVGVLAAPLATDGVRSKLEPVDESTLERAEPLFAELEAQGAEILSSSGLADEDITHERSIDMRYVGQGFEVTVPIAPGEDLRAAFEAAYVRAHGRTGPDVPIEAISWRVLSRGPDPDLRLVAAPAGDGDARKGTRDVWFEDGYRETPIFDRYRMAVGTQVEGPAIVEERESTTVVGPGATARVAEDGSLIIEGDA</sequence>
<protein>
    <submittedName>
        <fullName evidence="4">Hydantoinase/oxoprolinase family protein</fullName>
    </submittedName>
</protein>
<accession>A0ABT4RJC8</accession>
<dbReference type="InterPro" id="IPR045079">
    <property type="entry name" value="Oxoprolinase-like"/>
</dbReference>
<reference evidence="4" key="1">
    <citation type="submission" date="2022-10" db="EMBL/GenBank/DDBJ databases">
        <title>The WGS of Solirubrobacter sp. CPCC 204708.</title>
        <authorList>
            <person name="Jiang Z."/>
        </authorList>
    </citation>
    <scope>NUCLEOTIDE SEQUENCE</scope>
    <source>
        <strain evidence="4">CPCC 204708</strain>
    </source>
</reference>
<dbReference type="InterPro" id="IPR043129">
    <property type="entry name" value="ATPase_NBD"/>
</dbReference>
<evidence type="ECO:0000259" key="1">
    <source>
        <dbReference type="Pfam" id="PF01968"/>
    </source>
</evidence>
<dbReference type="InterPro" id="IPR002821">
    <property type="entry name" value="Hydantoinase_A"/>
</dbReference>
<proteinExistence type="predicted"/>
<evidence type="ECO:0000259" key="2">
    <source>
        <dbReference type="Pfam" id="PF05378"/>
    </source>
</evidence>
<dbReference type="InterPro" id="IPR008040">
    <property type="entry name" value="Hydant_A_N"/>
</dbReference>
<keyword evidence="5" id="KW-1185">Reference proteome</keyword>
<evidence type="ECO:0000313" key="4">
    <source>
        <dbReference type="EMBL" id="MDA0138583.1"/>
    </source>
</evidence>
<dbReference type="PANTHER" id="PTHR11365:SF23">
    <property type="entry name" value="HYPOTHETICAL 5-OXOPROLINASE (EUROFUNG)-RELATED"/>
    <property type="match status" value="1"/>
</dbReference>
<dbReference type="SUPFAM" id="SSF53067">
    <property type="entry name" value="Actin-like ATPase domain"/>
    <property type="match status" value="1"/>
</dbReference>
<gene>
    <name evidence="4" type="ORF">OJ962_13860</name>
</gene>